<name>A0A9D4PE53_RHISA</name>
<sequence>MRGGHAHMEPVALTTLIVSGILELDLLKRVLPVALRGTAAQWLHLQPPFLSWDNFMAALRVQFLPVDHGYRVH</sequence>
<protein>
    <submittedName>
        <fullName evidence="1">Uncharacterized protein</fullName>
    </submittedName>
</protein>
<dbReference type="AlphaFoldDB" id="A0A9D4PE53"/>
<reference evidence="1" key="2">
    <citation type="submission" date="2021-09" db="EMBL/GenBank/DDBJ databases">
        <authorList>
            <person name="Jia N."/>
            <person name="Wang J."/>
            <person name="Shi W."/>
            <person name="Du L."/>
            <person name="Sun Y."/>
            <person name="Zhan W."/>
            <person name="Jiang J."/>
            <person name="Wang Q."/>
            <person name="Zhang B."/>
            <person name="Ji P."/>
            <person name="Sakyi L.B."/>
            <person name="Cui X."/>
            <person name="Yuan T."/>
            <person name="Jiang B."/>
            <person name="Yang W."/>
            <person name="Lam T.T.-Y."/>
            <person name="Chang Q."/>
            <person name="Ding S."/>
            <person name="Wang X."/>
            <person name="Zhu J."/>
            <person name="Ruan X."/>
            <person name="Zhao L."/>
            <person name="Wei J."/>
            <person name="Que T."/>
            <person name="Du C."/>
            <person name="Cheng J."/>
            <person name="Dai P."/>
            <person name="Han X."/>
            <person name="Huang E."/>
            <person name="Gao Y."/>
            <person name="Liu J."/>
            <person name="Shao H."/>
            <person name="Ye R."/>
            <person name="Li L."/>
            <person name="Wei W."/>
            <person name="Wang X."/>
            <person name="Wang C."/>
            <person name="Huo Q."/>
            <person name="Li W."/>
            <person name="Guo W."/>
            <person name="Chen H."/>
            <person name="Chen S."/>
            <person name="Zhou L."/>
            <person name="Zhou L."/>
            <person name="Ni X."/>
            <person name="Tian J."/>
            <person name="Zhou Y."/>
            <person name="Sheng Y."/>
            <person name="Liu T."/>
            <person name="Pan Y."/>
            <person name="Xia L."/>
            <person name="Li J."/>
            <person name="Zhao F."/>
            <person name="Cao W."/>
        </authorList>
    </citation>
    <scope>NUCLEOTIDE SEQUENCE</scope>
    <source>
        <strain evidence="1">Rsan-2018</strain>
        <tissue evidence="1">Larvae</tissue>
    </source>
</reference>
<comment type="caution">
    <text evidence="1">The sequence shown here is derived from an EMBL/GenBank/DDBJ whole genome shotgun (WGS) entry which is preliminary data.</text>
</comment>
<evidence type="ECO:0000313" key="1">
    <source>
        <dbReference type="EMBL" id="KAH7935774.1"/>
    </source>
</evidence>
<gene>
    <name evidence="1" type="ORF">HPB52_013358</name>
</gene>
<accession>A0A9D4PE53</accession>
<proteinExistence type="predicted"/>
<organism evidence="1 2">
    <name type="scientific">Rhipicephalus sanguineus</name>
    <name type="common">Brown dog tick</name>
    <name type="synonym">Ixodes sanguineus</name>
    <dbReference type="NCBI Taxonomy" id="34632"/>
    <lineage>
        <taxon>Eukaryota</taxon>
        <taxon>Metazoa</taxon>
        <taxon>Ecdysozoa</taxon>
        <taxon>Arthropoda</taxon>
        <taxon>Chelicerata</taxon>
        <taxon>Arachnida</taxon>
        <taxon>Acari</taxon>
        <taxon>Parasitiformes</taxon>
        <taxon>Ixodida</taxon>
        <taxon>Ixodoidea</taxon>
        <taxon>Ixodidae</taxon>
        <taxon>Rhipicephalinae</taxon>
        <taxon>Rhipicephalus</taxon>
        <taxon>Rhipicephalus</taxon>
    </lineage>
</organism>
<reference evidence="1" key="1">
    <citation type="journal article" date="2020" name="Cell">
        <title>Large-Scale Comparative Analyses of Tick Genomes Elucidate Their Genetic Diversity and Vector Capacities.</title>
        <authorList>
            <consortium name="Tick Genome and Microbiome Consortium (TIGMIC)"/>
            <person name="Jia N."/>
            <person name="Wang J."/>
            <person name="Shi W."/>
            <person name="Du L."/>
            <person name="Sun Y."/>
            <person name="Zhan W."/>
            <person name="Jiang J.F."/>
            <person name="Wang Q."/>
            <person name="Zhang B."/>
            <person name="Ji P."/>
            <person name="Bell-Sakyi L."/>
            <person name="Cui X.M."/>
            <person name="Yuan T.T."/>
            <person name="Jiang B.G."/>
            <person name="Yang W.F."/>
            <person name="Lam T.T."/>
            <person name="Chang Q.C."/>
            <person name="Ding S.J."/>
            <person name="Wang X.J."/>
            <person name="Zhu J.G."/>
            <person name="Ruan X.D."/>
            <person name="Zhao L."/>
            <person name="Wei J.T."/>
            <person name="Ye R.Z."/>
            <person name="Que T.C."/>
            <person name="Du C.H."/>
            <person name="Zhou Y.H."/>
            <person name="Cheng J.X."/>
            <person name="Dai P.F."/>
            <person name="Guo W.B."/>
            <person name="Han X.H."/>
            <person name="Huang E.J."/>
            <person name="Li L.F."/>
            <person name="Wei W."/>
            <person name="Gao Y.C."/>
            <person name="Liu J.Z."/>
            <person name="Shao H.Z."/>
            <person name="Wang X."/>
            <person name="Wang C.C."/>
            <person name="Yang T.C."/>
            <person name="Huo Q.B."/>
            <person name="Li W."/>
            <person name="Chen H.Y."/>
            <person name="Chen S.E."/>
            <person name="Zhou L.G."/>
            <person name="Ni X.B."/>
            <person name="Tian J.H."/>
            <person name="Sheng Y."/>
            <person name="Liu T."/>
            <person name="Pan Y.S."/>
            <person name="Xia L.Y."/>
            <person name="Li J."/>
            <person name="Zhao F."/>
            <person name="Cao W.C."/>
        </authorList>
    </citation>
    <scope>NUCLEOTIDE SEQUENCE</scope>
    <source>
        <strain evidence="1">Rsan-2018</strain>
    </source>
</reference>
<evidence type="ECO:0000313" key="2">
    <source>
        <dbReference type="Proteomes" id="UP000821837"/>
    </source>
</evidence>
<dbReference type="Proteomes" id="UP000821837">
    <property type="component" value="Unassembled WGS sequence"/>
</dbReference>
<dbReference type="EMBL" id="JABSTV010001255">
    <property type="protein sequence ID" value="KAH7935774.1"/>
    <property type="molecule type" value="Genomic_DNA"/>
</dbReference>
<keyword evidence="2" id="KW-1185">Reference proteome</keyword>